<keyword evidence="3" id="KW-1185">Reference proteome</keyword>
<name>A0A927MTX0_9ACTN</name>
<dbReference type="InterPro" id="IPR011009">
    <property type="entry name" value="Kinase-like_dom_sf"/>
</dbReference>
<dbReference type="SUPFAM" id="SSF56112">
    <property type="entry name" value="Protein kinase-like (PK-like)"/>
    <property type="match status" value="1"/>
</dbReference>
<feature type="domain" description="Aminoglycoside phosphotransferase" evidence="1">
    <location>
        <begin position="90"/>
        <end position="163"/>
    </location>
</feature>
<reference evidence="2" key="1">
    <citation type="submission" date="2020-10" db="EMBL/GenBank/DDBJ databases">
        <title>Sequencing the genomes of 1000 actinobacteria strains.</title>
        <authorList>
            <person name="Klenk H.-P."/>
        </authorList>
    </citation>
    <scope>NUCLEOTIDE SEQUENCE</scope>
    <source>
        <strain evidence="2">DSM 45354</strain>
    </source>
</reference>
<evidence type="ECO:0000259" key="1">
    <source>
        <dbReference type="Pfam" id="PF01636"/>
    </source>
</evidence>
<dbReference type="EMBL" id="JADBEM010000001">
    <property type="protein sequence ID" value="MBE1605183.1"/>
    <property type="molecule type" value="Genomic_DNA"/>
</dbReference>
<dbReference type="RefSeq" id="WP_192749562.1">
    <property type="nucleotide sequence ID" value="NZ_BAABJL010000133.1"/>
</dbReference>
<protein>
    <recommendedName>
        <fullName evidence="1">Aminoglycoside phosphotransferase domain-containing protein</fullName>
    </recommendedName>
</protein>
<evidence type="ECO:0000313" key="3">
    <source>
        <dbReference type="Proteomes" id="UP000638648"/>
    </source>
</evidence>
<gene>
    <name evidence="2" type="ORF">HEB94_002031</name>
</gene>
<dbReference type="Pfam" id="PF01636">
    <property type="entry name" value="APH"/>
    <property type="match status" value="1"/>
</dbReference>
<dbReference type="Gene3D" id="3.90.1200.10">
    <property type="match status" value="1"/>
</dbReference>
<proteinExistence type="predicted"/>
<dbReference type="AlphaFoldDB" id="A0A927MTX0"/>
<comment type="caution">
    <text evidence="2">The sequence shown here is derived from an EMBL/GenBank/DDBJ whole genome shotgun (WGS) entry which is preliminary data.</text>
</comment>
<dbReference type="InterPro" id="IPR002575">
    <property type="entry name" value="Aminoglycoside_PTrfase"/>
</dbReference>
<sequence>MAAEHHLAGGHVNTVVRVGDTVRRPMPERAAYVHDLLRLLDHYHWTGAPRYLGTDTDGREILTHLDGHVAWEPAQPPAVWSEDSLVKVTKLVRQFHDLSAGTDLAEDQEVVCHNDLAPRNTVYRREAAGLRPYAFIDWDLAAPGRRLHDVAHVCWQFLDLGPRRSSPAGPARLLALIGETYGLTTRDRGELVETIMWWQDRCWRGIAAEAAAGDPAKQRLLDSGVVEGIQDAFAWVAENRVELEAGLRLASS</sequence>
<accession>A0A927MTX0</accession>
<evidence type="ECO:0000313" key="2">
    <source>
        <dbReference type="EMBL" id="MBE1605183.1"/>
    </source>
</evidence>
<dbReference type="Proteomes" id="UP000638648">
    <property type="component" value="Unassembled WGS sequence"/>
</dbReference>
<organism evidence="2 3">
    <name type="scientific">Actinopolymorpha pittospori</name>
    <dbReference type="NCBI Taxonomy" id="648752"/>
    <lineage>
        <taxon>Bacteria</taxon>
        <taxon>Bacillati</taxon>
        <taxon>Actinomycetota</taxon>
        <taxon>Actinomycetes</taxon>
        <taxon>Propionibacteriales</taxon>
        <taxon>Actinopolymorphaceae</taxon>
        <taxon>Actinopolymorpha</taxon>
    </lineage>
</organism>